<keyword evidence="1" id="KW-0596">Phosphopantetheine</keyword>
<dbReference type="InterPro" id="IPR049900">
    <property type="entry name" value="PKS_mFAS_DH"/>
</dbReference>
<dbReference type="InterPro" id="IPR036291">
    <property type="entry name" value="NAD(P)-bd_dom_sf"/>
</dbReference>
<reference evidence="8 9" key="1">
    <citation type="submission" date="2019-03" db="EMBL/GenBank/DDBJ databases">
        <title>Genomic Encyclopedia of Type Strains, Phase IV (KMG-IV): sequencing the most valuable type-strain genomes for metagenomic binning, comparative biology and taxonomic classification.</title>
        <authorList>
            <person name="Goeker M."/>
        </authorList>
    </citation>
    <scope>NUCLEOTIDE SEQUENCE [LARGE SCALE GENOMIC DNA]</scope>
    <source>
        <strain evidence="8 9">DSM 45934</strain>
    </source>
</reference>
<evidence type="ECO:0000259" key="6">
    <source>
        <dbReference type="PROSITE" id="PS52004"/>
    </source>
</evidence>
<dbReference type="EMBL" id="SLWS01000003">
    <property type="protein sequence ID" value="TCO60807.1"/>
    <property type="molecule type" value="Genomic_DNA"/>
</dbReference>
<feature type="domain" description="Ketosynthase family 3 (KS3)" evidence="6">
    <location>
        <begin position="11"/>
        <end position="436"/>
    </location>
</feature>
<dbReference type="InterPro" id="IPR001227">
    <property type="entry name" value="Ac_transferase_dom_sf"/>
</dbReference>
<dbReference type="InterPro" id="IPR014043">
    <property type="entry name" value="Acyl_transferase_dom"/>
</dbReference>
<evidence type="ECO:0000256" key="2">
    <source>
        <dbReference type="ARBA" id="ARBA00022553"/>
    </source>
</evidence>
<dbReference type="FunFam" id="3.40.47.10:FF:000019">
    <property type="entry name" value="Polyketide synthase type I"/>
    <property type="match status" value="1"/>
</dbReference>
<dbReference type="SUPFAM" id="SSF55048">
    <property type="entry name" value="Probable ACP-binding domain of malonyl-CoA ACP transacylase"/>
    <property type="match status" value="1"/>
</dbReference>
<dbReference type="InterPro" id="IPR020806">
    <property type="entry name" value="PKS_PP-bd"/>
</dbReference>
<dbReference type="InterPro" id="IPR036736">
    <property type="entry name" value="ACP-like_sf"/>
</dbReference>
<dbReference type="GO" id="GO:0031177">
    <property type="term" value="F:phosphopantetheine binding"/>
    <property type="evidence" value="ECO:0007669"/>
    <property type="project" value="InterPro"/>
</dbReference>
<comment type="caution">
    <text evidence="8">The sequence shown here is derived from an EMBL/GenBank/DDBJ whole genome shotgun (WGS) entry which is preliminary data.</text>
</comment>
<dbReference type="PROSITE" id="PS50075">
    <property type="entry name" value="CARRIER"/>
    <property type="match status" value="1"/>
</dbReference>
<dbReference type="Pfam" id="PF08659">
    <property type="entry name" value="KR"/>
    <property type="match status" value="1"/>
</dbReference>
<keyword evidence="2" id="KW-0597">Phosphoprotein</keyword>
<dbReference type="InterPro" id="IPR016035">
    <property type="entry name" value="Acyl_Trfase/lysoPLipase"/>
</dbReference>
<dbReference type="InterPro" id="IPR016036">
    <property type="entry name" value="Malonyl_transacylase_ACP-bd"/>
</dbReference>
<dbReference type="InterPro" id="IPR020841">
    <property type="entry name" value="PKS_Beta-ketoAc_synthase_dom"/>
</dbReference>
<dbReference type="Pfam" id="PF21089">
    <property type="entry name" value="PKS_DH_N"/>
    <property type="match status" value="1"/>
</dbReference>
<dbReference type="Proteomes" id="UP000295680">
    <property type="component" value="Unassembled WGS sequence"/>
</dbReference>
<dbReference type="InterPro" id="IPR014031">
    <property type="entry name" value="Ketoacyl_synth_C"/>
</dbReference>
<dbReference type="SMART" id="SM00827">
    <property type="entry name" value="PKS_AT"/>
    <property type="match status" value="1"/>
</dbReference>
<dbReference type="Pfam" id="PF00109">
    <property type="entry name" value="ketoacyl-synt"/>
    <property type="match status" value="1"/>
</dbReference>
<dbReference type="InterPro" id="IPR032821">
    <property type="entry name" value="PKS_assoc"/>
</dbReference>
<dbReference type="InterPro" id="IPR016039">
    <property type="entry name" value="Thiolase-like"/>
</dbReference>
<dbReference type="PROSITE" id="PS52004">
    <property type="entry name" value="KS3_2"/>
    <property type="match status" value="1"/>
</dbReference>
<evidence type="ECO:0000259" key="5">
    <source>
        <dbReference type="PROSITE" id="PS50075"/>
    </source>
</evidence>
<dbReference type="InterPro" id="IPR009081">
    <property type="entry name" value="PP-bd_ACP"/>
</dbReference>
<dbReference type="Gene3D" id="3.40.366.10">
    <property type="entry name" value="Malonyl-Coenzyme A Acyl Carrier Protein, domain 2"/>
    <property type="match status" value="1"/>
</dbReference>
<dbReference type="PANTHER" id="PTHR43775">
    <property type="entry name" value="FATTY ACID SYNTHASE"/>
    <property type="match status" value="1"/>
</dbReference>
<evidence type="ECO:0000313" key="9">
    <source>
        <dbReference type="Proteomes" id="UP000295680"/>
    </source>
</evidence>
<dbReference type="InterPro" id="IPR049552">
    <property type="entry name" value="PKS_DH_N"/>
</dbReference>
<feature type="active site" description="Proton donor; for dehydratase activity" evidence="4">
    <location>
        <position position="1091"/>
    </location>
</feature>
<dbReference type="SUPFAM" id="SSF51735">
    <property type="entry name" value="NAD(P)-binding Rossmann-fold domains"/>
    <property type="match status" value="2"/>
</dbReference>
<dbReference type="PROSITE" id="PS52019">
    <property type="entry name" value="PKS_MFAS_DH"/>
    <property type="match status" value="1"/>
</dbReference>
<dbReference type="OrthoDB" id="9778690at2"/>
<dbReference type="Gene3D" id="3.40.50.720">
    <property type="entry name" value="NAD(P)-binding Rossmann-like Domain"/>
    <property type="match status" value="1"/>
</dbReference>
<evidence type="ECO:0000313" key="8">
    <source>
        <dbReference type="EMBL" id="TCO60807.1"/>
    </source>
</evidence>
<dbReference type="Pfam" id="PF00698">
    <property type="entry name" value="Acyl_transf_1"/>
    <property type="match status" value="1"/>
</dbReference>
<protein>
    <submittedName>
        <fullName evidence="8">6-methylsalicylic acid synthase</fullName>
    </submittedName>
</protein>
<organism evidence="8 9">
    <name type="scientific">Actinocrispum wychmicini</name>
    <dbReference type="NCBI Taxonomy" id="1213861"/>
    <lineage>
        <taxon>Bacteria</taxon>
        <taxon>Bacillati</taxon>
        <taxon>Actinomycetota</taxon>
        <taxon>Actinomycetes</taxon>
        <taxon>Pseudonocardiales</taxon>
        <taxon>Pseudonocardiaceae</taxon>
        <taxon>Actinocrispum</taxon>
    </lineage>
</organism>
<dbReference type="CDD" id="cd00833">
    <property type="entry name" value="PKS"/>
    <property type="match status" value="1"/>
</dbReference>
<dbReference type="SUPFAM" id="SSF53901">
    <property type="entry name" value="Thiolase-like"/>
    <property type="match status" value="1"/>
</dbReference>
<proteinExistence type="predicted"/>
<dbReference type="PANTHER" id="PTHR43775:SF37">
    <property type="entry name" value="SI:DKEY-61P9.11"/>
    <property type="match status" value="1"/>
</dbReference>
<dbReference type="Pfam" id="PF16197">
    <property type="entry name" value="KAsynt_C_assoc"/>
    <property type="match status" value="1"/>
</dbReference>
<dbReference type="SMART" id="SM00822">
    <property type="entry name" value="PKS_KR"/>
    <property type="match status" value="1"/>
</dbReference>
<dbReference type="Pfam" id="PF00550">
    <property type="entry name" value="PP-binding"/>
    <property type="match status" value="1"/>
</dbReference>
<dbReference type="InterPro" id="IPR014030">
    <property type="entry name" value="Ketoacyl_synth_N"/>
</dbReference>
<keyword evidence="3" id="KW-0808">Transferase</keyword>
<dbReference type="Gene3D" id="3.10.129.110">
    <property type="entry name" value="Polyketide synthase dehydratase"/>
    <property type="match status" value="1"/>
</dbReference>
<feature type="active site" description="Proton acceptor; for dehydratase activity" evidence="4">
    <location>
        <position position="947"/>
    </location>
</feature>
<feature type="domain" description="PKS/mFAS DH" evidence="7">
    <location>
        <begin position="915"/>
        <end position="1166"/>
    </location>
</feature>
<dbReference type="GO" id="GO:0006633">
    <property type="term" value="P:fatty acid biosynthetic process"/>
    <property type="evidence" value="ECO:0007669"/>
    <property type="project" value="TreeGrafter"/>
</dbReference>
<dbReference type="Gene3D" id="3.40.47.10">
    <property type="match status" value="1"/>
</dbReference>
<accession>A0A4R2JP84</accession>
<evidence type="ECO:0000256" key="4">
    <source>
        <dbReference type="PROSITE-ProRule" id="PRU01363"/>
    </source>
</evidence>
<evidence type="ECO:0000256" key="1">
    <source>
        <dbReference type="ARBA" id="ARBA00022450"/>
    </source>
</evidence>
<dbReference type="SMART" id="SM01294">
    <property type="entry name" value="PKS_PP_betabranch"/>
    <property type="match status" value="1"/>
</dbReference>
<feature type="region of interest" description="N-terminal hotdog fold" evidence="4">
    <location>
        <begin position="915"/>
        <end position="1024"/>
    </location>
</feature>
<feature type="domain" description="Carrier" evidence="5">
    <location>
        <begin position="1636"/>
        <end position="1713"/>
    </location>
</feature>
<evidence type="ECO:0000256" key="3">
    <source>
        <dbReference type="ARBA" id="ARBA00022679"/>
    </source>
</evidence>
<dbReference type="InterPro" id="IPR050091">
    <property type="entry name" value="PKS_NRPS_Biosynth_Enz"/>
</dbReference>
<name>A0A4R2JP84_9PSEU</name>
<dbReference type="SMART" id="SM00826">
    <property type="entry name" value="PKS_DH"/>
    <property type="match status" value="1"/>
</dbReference>
<evidence type="ECO:0000259" key="7">
    <source>
        <dbReference type="PROSITE" id="PS52019"/>
    </source>
</evidence>
<sequence length="1724" mass="181604">MVDGNRVGPAAEPVAVVGIGCRFAGGADTPEAFWELLRSGTSATGEVPPDRWRHYRELRPDYAAVLRRTTSRGAFLDDIEGFDADFFGLTPREAGLMDPQQRILLEVAWEALEHAGIPPRALAGTDAGVFVGVGSDDHSRQVLEDLPRIEAWTGIGAAMCAVANRISYALDLRGPSLSVDTACSASLVATHLACQSLRLGESTIALAAGVNLMVGPGLTVTLDAAGALASDGRSKSFDASADGYGRGEGCGVLVLKRLSDAQRDGDRILSVILGSAVNQDGHTNGIMAPSGTAQQHVLDRACRHAGVAPGSVDYVEAHGTGTRVGDPLEASALTAVYGVDRPGEDPCLIGSVKSNIGHLEAAAGVAGLIKAILSLDHAEIPASLHYTAGNPAVDWANAGLKVVSEHRSWPERDHPRRAGVSGFGYGGTIAHVVLEQAPQTAGTQHTVEQHTVEQHTVEQHTVEQHTEPDAVRLYPLSAASEAALHQYAAELAEWLENGDVSLASLGHTLALRRSPLEHRAVVLATTKEELVARLRLLAADESSPEVVTGRSVATGAPVWVLSGHGSQWIGMGRDLLATEPAFAAVVDDLEPVFQAEIGFSPRQVLLDGSLDSVDRIQAMIFVMQLGLAEVWRTYGVVPGAIIGHSVGEIAAAVLAGALSRVDGAKLICRRSNLLTKVAGQGAMVMASLPFDEVRARLAGRTDAVAAIWSSPLSTVVSGDPAAIEELLTSWRAEGVAVRRVSSDVAFHSPHMDVLLDGIVEAAADLSPNVAAVSWYSTALEDPRATVKADGSYWATNLRQPVRLAGAVQAAAEDGHRAFLELSAHPVVAHSIGETLPDQEFDVFVGTTLRRERPEQATLLAAIAAAHCHGIDVDWTRLQPSGGLVTLPPPAWQHRRHRTEVSIGTGTGGGHDIDSHTLLGSPTAVAEQRLRLWQTVVDETSLPYPGNHTINGVEIVPAAVLINTFRQAMSADLNDVDLVRPLTVAPAREVQVIRDGTALRVASREGEGPWVTHTTAVAAESDNSPLGVLTGDGPADQVDPDTIVQHLASVGVPTMAFTWTVDSIARGTGALRARVTVEQPSGAPATWAPVLDAALSAAPLGYPGEPVLRMVAHVAEVRLTESVPEQVIIDVTAREDTVDILIADTEYSMVGRLTGVRYATMDEKPAARPQDLVHALEWRPLELPEAAPHTGRIVLVGPSAGEWTRFTDSLVSAGADIALAVVPDALADLDAPCDVVVLPPQGDAAGATWLATATAQMVTKVKDARMWIVTSGVRDSRDEAALAHAPLWGLGRIIGGEHAESWGGVVDIDDPSAAARTLLAIIGTTPGEDVISVRGAGAEVARLAPMTDPAGGAPLSCRADGTYLITGGLGVLGLEIARWMANRGARRLVLAARQALPARSTWDSVVDEETRRRIDGVRALEALGVTVRVVAVDIASAATAAAALDMDELGLPPIRGVVHAAGVLDNRMLADVDEASVRAVLRPKVEGALVLHDLFPPGSVDFLVLFSSCGQFLSLPGQATYASANAFLDALARHRGAGTLSLAWTSWRGMGMAANRVVELELRARGVSDISPDEAFGAWDDANARGDAFFAILRAVTPEPAGPRAPVLSELVTDETGDGPEESTSDAGLLAELPPEELHERLVDEVRTQVAAEMRLASTDIDPRRSLAEQGLDSVMTIVIRRRLEKRFGHSLPATLLWHQPTVSAIVAHLTELIRPAGAPEPVAV</sequence>
<dbReference type="InterPro" id="IPR042104">
    <property type="entry name" value="PKS_dehydratase_sf"/>
</dbReference>
<dbReference type="InterPro" id="IPR013968">
    <property type="entry name" value="PKS_KR"/>
</dbReference>
<dbReference type="InterPro" id="IPR057326">
    <property type="entry name" value="KR_dom"/>
</dbReference>
<dbReference type="SUPFAM" id="SSF52151">
    <property type="entry name" value="FabD/lysophospholipase-like"/>
    <property type="match status" value="1"/>
</dbReference>
<dbReference type="Gene3D" id="1.10.1200.10">
    <property type="entry name" value="ACP-like"/>
    <property type="match status" value="1"/>
</dbReference>
<gene>
    <name evidence="8" type="ORF">EV192_103388</name>
</gene>
<dbReference type="GO" id="GO:0004312">
    <property type="term" value="F:fatty acid synthase activity"/>
    <property type="evidence" value="ECO:0007669"/>
    <property type="project" value="TreeGrafter"/>
</dbReference>
<dbReference type="SMART" id="SM00825">
    <property type="entry name" value="PKS_KS"/>
    <property type="match status" value="1"/>
</dbReference>
<keyword evidence="9" id="KW-1185">Reference proteome</keyword>
<dbReference type="Gene3D" id="3.30.70.3290">
    <property type="match status" value="1"/>
</dbReference>
<dbReference type="CDD" id="cd08955">
    <property type="entry name" value="KR_2_FAS_SDR_x"/>
    <property type="match status" value="1"/>
</dbReference>
<dbReference type="Pfam" id="PF02801">
    <property type="entry name" value="Ketoacyl-synt_C"/>
    <property type="match status" value="1"/>
</dbReference>
<dbReference type="SMART" id="SM00823">
    <property type="entry name" value="PKS_PP"/>
    <property type="match status" value="1"/>
</dbReference>
<feature type="region of interest" description="C-terminal hotdog fold" evidence="4">
    <location>
        <begin position="1034"/>
        <end position="1166"/>
    </location>
</feature>
<dbReference type="InterPro" id="IPR020807">
    <property type="entry name" value="PKS_DH"/>
</dbReference>
<dbReference type="SUPFAM" id="SSF47336">
    <property type="entry name" value="ACP-like"/>
    <property type="match status" value="1"/>
</dbReference>
<dbReference type="RefSeq" id="WP_132116062.1">
    <property type="nucleotide sequence ID" value="NZ_SLWS01000003.1"/>
</dbReference>